<dbReference type="RefSeq" id="WP_327607150.1">
    <property type="nucleotide sequence ID" value="NZ_JARZFX010000003.1"/>
</dbReference>
<dbReference type="SMART" id="SM00849">
    <property type="entry name" value="Lactamase_B"/>
    <property type="match status" value="1"/>
</dbReference>
<dbReference type="PANTHER" id="PTHR42951">
    <property type="entry name" value="METALLO-BETA-LACTAMASE DOMAIN-CONTAINING"/>
    <property type="match status" value="1"/>
</dbReference>
<dbReference type="EMBL" id="JARZFX010000003">
    <property type="protein sequence ID" value="MEC5423581.1"/>
    <property type="molecule type" value="Genomic_DNA"/>
</dbReference>
<comment type="caution">
    <text evidence="2">The sequence shown here is derived from an EMBL/GenBank/DDBJ whole genome shotgun (WGS) entry which is preliminary data.</text>
</comment>
<evidence type="ECO:0000259" key="1">
    <source>
        <dbReference type="SMART" id="SM00849"/>
    </source>
</evidence>
<protein>
    <submittedName>
        <fullName evidence="2">MBL fold metallo-hydrolase</fullName>
    </submittedName>
</protein>
<sequence length="299" mass="33666">MNLIKLTNECYYFDAPVNIGYVHHGEKGMLIDAGIDDSVMRKALKQLAEKNLPITHLFITHAHADHYGGASFLQKSHRIHTMAPIFEAAILANPTLEPLYLFSGNEPLPELNNKFLQGKAIQVDQTLDEGDHEVDGFTFKTYLLPGHSYRQLAMEIGGILYAGDSYFSEDQLYKHKIPYITEASLTIESLYKLLDVSCDGAVPGHGIFEKEFKSTVKKNITYHEELLGWLYDEIKSHANGISHESVVANMCEHYGVQSPGLSQWLLYRTAATAYLVGLIKHKKISHTIKSSKWIFHADT</sequence>
<dbReference type="Proteomes" id="UP001335737">
    <property type="component" value="Unassembled WGS sequence"/>
</dbReference>
<dbReference type="SUPFAM" id="SSF56281">
    <property type="entry name" value="Metallo-hydrolase/oxidoreductase"/>
    <property type="match status" value="1"/>
</dbReference>
<dbReference type="CDD" id="cd07743">
    <property type="entry name" value="metallo-hydrolase-like_MBL-fold"/>
    <property type="match status" value="1"/>
</dbReference>
<dbReference type="Gene3D" id="3.60.15.10">
    <property type="entry name" value="Ribonuclease Z/Hydroxyacylglutathione hydrolase-like"/>
    <property type="match status" value="1"/>
</dbReference>
<name>A0ABU6KEQ7_9BACI</name>
<keyword evidence="3" id="KW-1185">Reference proteome</keyword>
<feature type="domain" description="Metallo-beta-lactamase" evidence="1">
    <location>
        <begin position="16"/>
        <end position="205"/>
    </location>
</feature>
<dbReference type="InterPro" id="IPR036866">
    <property type="entry name" value="RibonucZ/Hydroxyglut_hydro"/>
</dbReference>
<dbReference type="InterPro" id="IPR050855">
    <property type="entry name" value="NDM-1-like"/>
</dbReference>
<dbReference type="Pfam" id="PF00753">
    <property type="entry name" value="Lactamase_B"/>
    <property type="match status" value="1"/>
</dbReference>
<dbReference type="InterPro" id="IPR001279">
    <property type="entry name" value="Metallo-B-lactamas"/>
</dbReference>
<reference evidence="2 3" key="1">
    <citation type="journal article" date="2024" name="Int. J. Syst. Evol. Microbiol.">
        <title>Virgibacillus tibetensis sp. nov., isolated from salt lake on the Tibetan Plateau of China.</title>
        <authorList>
            <person name="Phurbu D."/>
            <person name="Liu Z.-X."/>
            <person name="Wang R."/>
            <person name="Zheng Y.-Y."/>
            <person name="Liu H.-C."/>
            <person name="Zhou Y.-G."/>
            <person name="Yu Y.-J."/>
            <person name="Li A.-H."/>
        </authorList>
    </citation>
    <scope>NUCLEOTIDE SEQUENCE [LARGE SCALE GENOMIC DNA]</scope>
    <source>
        <strain evidence="2 3">C22-A2</strain>
    </source>
</reference>
<organism evidence="2 3">
    <name type="scientific">Virgibacillus tibetensis</name>
    <dbReference type="NCBI Taxonomy" id="3042313"/>
    <lineage>
        <taxon>Bacteria</taxon>
        <taxon>Bacillati</taxon>
        <taxon>Bacillota</taxon>
        <taxon>Bacilli</taxon>
        <taxon>Bacillales</taxon>
        <taxon>Bacillaceae</taxon>
        <taxon>Virgibacillus</taxon>
    </lineage>
</organism>
<accession>A0ABU6KEQ7</accession>
<evidence type="ECO:0000313" key="2">
    <source>
        <dbReference type="EMBL" id="MEC5423581.1"/>
    </source>
</evidence>
<gene>
    <name evidence="2" type="ORF">QGM71_08765</name>
</gene>
<proteinExistence type="predicted"/>
<evidence type="ECO:0000313" key="3">
    <source>
        <dbReference type="Proteomes" id="UP001335737"/>
    </source>
</evidence>
<dbReference type="PANTHER" id="PTHR42951:SF14">
    <property type="entry name" value="METALLO-BETA-LACTAMASE SUPERFAMILY PROTEIN"/>
    <property type="match status" value="1"/>
</dbReference>